<dbReference type="InterPro" id="IPR010359">
    <property type="entry name" value="IrrE_HExxH"/>
</dbReference>
<dbReference type="InterPro" id="IPR052345">
    <property type="entry name" value="Rad_response_metalloprotease"/>
</dbReference>
<dbReference type="EMBL" id="ACKP02000015">
    <property type="protein sequence ID" value="EEX77581.1"/>
    <property type="molecule type" value="Genomic_DNA"/>
</dbReference>
<accession>C9LU50</accession>
<dbReference type="PANTHER" id="PTHR43236:SF1">
    <property type="entry name" value="BLL7220 PROTEIN"/>
    <property type="match status" value="1"/>
</dbReference>
<sequence length="149" mass="17199">MKPMNIPLRVKNLVNKYRTGNPFQLASDLGITVVRLPLPDDIRGFLVNVLRRKYIVLNDELCYAAEKVTVCHELGHARLHAGYGYYLHPDRTFYVSSRLESEANEYAAHLLAYSTDIDSDEVTCIINQRRPDPREVHLLLGRFIDTQVW</sequence>
<organism evidence="2 3">
    <name type="scientific">Selenomonas sputigena (strain ATCC 35185 / DSM 20758 / CCUG 44933 / VPI D19B-28)</name>
    <dbReference type="NCBI Taxonomy" id="546271"/>
    <lineage>
        <taxon>Bacteria</taxon>
        <taxon>Bacillati</taxon>
        <taxon>Bacillota</taxon>
        <taxon>Negativicutes</taxon>
        <taxon>Selenomonadales</taxon>
        <taxon>Selenomonadaceae</taxon>
        <taxon>Selenomonas</taxon>
    </lineage>
</organism>
<evidence type="ECO:0000259" key="1">
    <source>
        <dbReference type="Pfam" id="PF06114"/>
    </source>
</evidence>
<gene>
    <name evidence="2" type="ORF">SELSPUOL_00857</name>
</gene>
<dbReference type="AlphaFoldDB" id="C9LU50"/>
<evidence type="ECO:0000313" key="3">
    <source>
        <dbReference type="Proteomes" id="UP000003505"/>
    </source>
</evidence>
<dbReference type="Proteomes" id="UP000003505">
    <property type="component" value="Unassembled WGS sequence"/>
</dbReference>
<dbReference type="Pfam" id="PF06114">
    <property type="entry name" value="Peptidase_M78"/>
    <property type="match status" value="1"/>
</dbReference>
<reference evidence="2 3" key="1">
    <citation type="submission" date="2009-09" db="EMBL/GenBank/DDBJ databases">
        <authorList>
            <person name="Weinstock G."/>
            <person name="Sodergren E."/>
            <person name="Clifton S."/>
            <person name="Fulton L."/>
            <person name="Fulton B."/>
            <person name="Courtney L."/>
            <person name="Fronick C."/>
            <person name="Harrison M."/>
            <person name="Strong C."/>
            <person name="Farmer C."/>
            <person name="Delahaunty K."/>
            <person name="Markovic C."/>
            <person name="Hall O."/>
            <person name="Minx P."/>
            <person name="Tomlinson C."/>
            <person name="Mitreva M."/>
            <person name="Nelson J."/>
            <person name="Hou S."/>
            <person name="Wollam A."/>
            <person name="Pepin K.H."/>
            <person name="Johnson M."/>
            <person name="Bhonagiri V."/>
            <person name="Nash W.E."/>
            <person name="Warren W."/>
            <person name="Chinwalla A."/>
            <person name="Mardis E.R."/>
            <person name="Wilson R.K."/>
        </authorList>
    </citation>
    <scope>NUCLEOTIDE SEQUENCE [LARGE SCALE GENOMIC DNA]</scope>
    <source>
        <strain evidence="3">ATCC 35185 / DSM 20758 / VPI D19B-28</strain>
    </source>
</reference>
<feature type="domain" description="IrrE N-terminal-like" evidence="1">
    <location>
        <begin position="27"/>
        <end position="111"/>
    </location>
</feature>
<comment type="caution">
    <text evidence="2">The sequence shown here is derived from an EMBL/GenBank/DDBJ whole genome shotgun (WGS) entry which is preliminary data.</text>
</comment>
<dbReference type="eggNOG" id="COG2856">
    <property type="taxonomic scope" value="Bacteria"/>
</dbReference>
<dbReference type="STRING" id="546271.Selsp_1363"/>
<protein>
    <submittedName>
        <fullName evidence="2">Putative toxin-antitoxin system, toxin component</fullName>
    </submittedName>
</protein>
<proteinExistence type="predicted"/>
<name>C9LU50_SELS3</name>
<dbReference type="PANTHER" id="PTHR43236">
    <property type="entry name" value="ANTITOXIN HIGA1"/>
    <property type="match status" value="1"/>
</dbReference>
<evidence type="ECO:0000313" key="2">
    <source>
        <dbReference type="EMBL" id="EEX77581.1"/>
    </source>
</evidence>
<dbReference type="Gene3D" id="1.10.10.2910">
    <property type="match status" value="1"/>
</dbReference>